<reference evidence="1" key="2">
    <citation type="journal article" date="2014" name="ISME J.">
        <title>Microbial stratification in low pH oxic and suboxic macroscopic growths along an acid mine drainage.</title>
        <authorList>
            <person name="Mendez-Garcia C."/>
            <person name="Mesa V."/>
            <person name="Sprenger R.R."/>
            <person name="Richter M."/>
            <person name="Diez M.S."/>
            <person name="Solano J."/>
            <person name="Bargiela R."/>
            <person name="Golyshina O.V."/>
            <person name="Manteca A."/>
            <person name="Ramos J.L."/>
            <person name="Gallego J.R."/>
            <person name="Llorente I."/>
            <person name="Martins Dos Santos V.A."/>
            <person name="Jensen O.N."/>
            <person name="Pelaez A.I."/>
            <person name="Sanchez J."/>
            <person name="Ferrer M."/>
        </authorList>
    </citation>
    <scope>NUCLEOTIDE SEQUENCE</scope>
</reference>
<evidence type="ECO:0008006" key="2">
    <source>
        <dbReference type="Google" id="ProtNLM"/>
    </source>
</evidence>
<protein>
    <recommendedName>
        <fullName evidence="2">MULE transposase, conserved domain protein</fullName>
    </recommendedName>
</protein>
<reference evidence="1" key="1">
    <citation type="submission" date="2013-08" db="EMBL/GenBank/DDBJ databases">
        <authorList>
            <person name="Mendez C."/>
            <person name="Richter M."/>
            <person name="Ferrer M."/>
            <person name="Sanchez J."/>
        </authorList>
    </citation>
    <scope>NUCLEOTIDE SEQUENCE</scope>
</reference>
<evidence type="ECO:0000313" key="1">
    <source>
        <dbReference type="EMBL" id="EQD73900.1"/>
    </source>
</evidence>
<accession>T1CVE0</accession>
<proteinExistence type="predicted"/>
<organism evidence="1">
    <name type="scientific">mine drainage metagenome</name>
    <dbReference type="NCBI Taxonomy" id="410659"/>
    <lineage>
        <taxon>unclassified sequences</taxon>
        <taxon>metagenomes</taxon>
        <taxon>ecological metagenomes</taxon>
    </lineage>
</organism>
<sequence length="493" mass="55324">MIAVGLLRFGLDLPEAKVAALLAVGWNVPLPQSSVSRLSTEFLVRWRMLCEERLPPLLAGRAPLLLQVDGTVVPGAPVTFRAREARTGATLWAEQLEAESREEVVRFLRIVKERYGTPTLLIRDLSPTIREAAIEVFPTVPQQEDHWHYLSVLGPLGLPDYEPLRHGLLLGEALAHLAQWARKLPVEGGTLDELERVWVRLALEWVDTARQHPGGFPWRLPYLEVARRMRRVVDWSEQLLRAHMARGIGVPEVAGLKHRLRGVLEREAVKFPLGRLDAEVVLWEEIRRAMRAERDRRSRVDLAPLAAADIVEVQRQIEAAGGRFAARGDWAVAIWEKVAAKFAEHERFLWVVVPGLGEVVRSTVALERAHRDDRQRVRHRTGQEATGAALGEFGALLAFWSNARCRWFVEEGLTGVNLWAEFARQDSGEVRRRLAALPREGCRPRVAVPKKKVAERLEAFVKLLTGSAPLEPALAEWAASIGSDLMVHSAPAE</sequence>
<dbReference type="AlphaFoldDB" id="T1CVE0"/>
<comment type="caution">
    <text evidence="1">The sequence shown here is derived from an EMBL/GenBank/DDBJ whole genome shotgun (WGS) entry which is preliminary data.</text>
</comment>
<dbReference type="EMBL" id="AUZY01001795">
    <property type="protein sequence ID" value="EQD73900.1"/>
    <property type="molecule type" value="Genomic_DNA"/>
</dbReference>
<name>T1CVE0_9ZZZZ</name>
<gene>
    <name evidence="1" type="ORF">B1B_02976</name>
</gene>